<dbReference type="InterPro" id="IPR045078">
    <property type="entry name" value="TST/MPST-like"/>
</dbReference>
<dbReference type="PANTHER" id="PTHR11364:SF27">
    <property type="entry name" value="SULFURTRANSFERASE"/>
    <property type="match status" value="1"/>
</dbReference>
<dbReference type="RefSeq" id="WP_284330340.1">
    <property type="nucleotide sequence ID" value="NZ_BSOA01000003.1"/>
</dbReference>
<dbReference type="PANTHER" id="PTHR11364">
    <property type="entry name" value="THIOSULFATE SULFERTANSFERASE"/>
    <property type="match status" value="1"/>
</dbReference>
<sequence>MKSTLIAAEELAALPPENVLIVDCRHELADPTKGERDYRSEHIPGAVFADLDHDLSDLSRVPLGLGRHPLPSEAAFSAVLSRLGWRPGLQVVCYDASTGALAAVRLWWLLRLCGVREAAVLDGGYAAWKAAKLPVTQEIPQRQPTQVSVHYQPSQVILDHAAINSLQQELLIDARATPRYRGEVEPIDRAAGHVPGAVNRPFTDNLQADGRFKAPAQLRQEFQSVIGKRAPDQVVHMCGSGVTACHNLLAMEHAGLAGSRLYAPSWSGWISDESRPVATGDA</sequence>
<evidence type="ECO:0000256" key="2">
    <source>
        <dbReference type="ARBA" id="ARBA00022737"/>
    </source>
</evidence>
<dbReference type="SUPFAM" id="SSF52821">
    <property type="entry name" value="Rhodanese/Cell cycle control phosphatase"/>
    <property type="match status" value="2"/>
</dbReference>
<evidence type="ECO:0000259" key="3">
    <source>
        <dbReference type="PROSITE" id="PS50206"/>
    </source>
</evidence>
<dbReference type="PROSITE" id="PS50206">
    <property type="entry name" value="RHODANESE_3"/>
    <property type="match status" value="2"/>
</dbReference>
<dbReference type="Pfam" id="PF00581">
    <property type="entry name" value="Rhodanese"/>
    <property type="match status" value="2"/>
</dbReference>
<keyword evidence="2" id="KW-0677">Repeat</keyword>
<name>A0ABQ5X5P0_9GAMM</name>
<reference evidence="5" key="1">
    <citation type="journal article" date="2019" name="Int. J. Syst. Evol. Microbiol.">
        <title>The Global Catalogue of Microorganisms (GCM) 10K type strain sequencing project: providing services to taxonomists for standard genome sequencing and annotation.</title>
        <authorList>
            <consortium name="The Broad Institute Genomics Platform"/>
            <consortium name="The Broad Institute Genome Sequencing Center for Infectious Disease"/>
            <person name="Wu L."/>
            <person name="Ma J."/>
        </authorList>
    </citation>
    <scope>NUCLEOTIDE SEQUENCE [LARGE SCALE GENOMIC DNA]</scope>
    <source>
        <strain evidence="5">NBRC 111981</strain>
    </source>
</reference>
<dbReference type="CDD" id="cd01449">
    <property type="entry name" value="TST_Repeat_2"/>
    <property type="match status" value="1"/>
</dbReference>
<keyword evidence="1" id="KW-0808">Transferase</keyword>
<dbReference type="InterPro" id="IPR036873">
    <property type="entry name" value="Rhodanese-like_dom_sf"/>
</dbReference>
<dbReference type="SMART" id="SM00450">
    <property type="entry name" value="RHOD"/>
    <property type="match status" value="2"/>
</dbReference>
<dbReference type="CDD" id="cd01448">
    <property type="entry name" value="TST_Repeat_1"/>
    <property type="match status" value="1"/>
</dbReference>
<accession>A0ABQ5X5P0</accession>
<dbReference type="InterPro" id="IPR001763">
    <property type="entry name" value="Rhodanese-like_dom"/>
</dbReference>
<proteinExistence type="predicted"/>
<organism evidence="4 5">
    <name type="scientific">Dyella flagellata</name>
    <dbReference type="NCBI Taxonomy" id="1867833"/>
    <lineage>
        <taxon>Bacteria</taxon>
        <taxon>Pseudomonadati</taxon>
        <taxon>Pseudomonadota</taxon>
        <taxon>Gammaproteobacteria</taxon>
        <taxon>Lysobacterales</taxon>
        <taxon>Rhodanobacteraceae</taxon>
        <taxon>Dyella</taxon>
    </lineage>
</organism>
<feature type="domain" description="Rhodanese" evidence="3">
    <location>
        <begin position="15"/>
        <end position="137"/>
    </location>
</feature>
<dbReference type="EMBL" id="BSOA01000003">
    <property type="protein sequence ID" value="GLQ86915.1"/>
    <property type="molecule type" value="Genomic_DNA"/>
</dbReference>
<dbReference type="Proteomes" id="UP001156627">
    <property type="component" value="Unassembled WGS sequence"/>
</dbReference>
<evidence type="ECO:0000256" key="1">
    <source>
        <dbReference type="ARBA" id="ARBA00022679"/>
    </source>
</evidence>
<evidence type="ECO:0000313" key="4">
    <source>
        <dbReference type="EMBL" id="GLQ86915.1"/>
    </source>
</evidence>
<dbReference type="Gene3D" id="3.40.250.10">
    <property type="entry name" value="Rhodanese-like domain"/>
    <property type="match status" value="2"/>
</dbReference>
<evidence type="ECO:0000313" key="5">
    <source>
        <dbReference type="Proteomes" id="UP001156627"/>
    </source>
</evidence>
<keyword evidence="5" id="KW-1185">Reference proteome</keyword>
<gene>
    <name evidence="4" type="ORF">GCM10007898_04810</name>
</gene>
<feature type="domain" description="Rhodanese" evidence="3">
    <location>
        <begin position="165"/>
        <end position="278"/>
    </location>
</feature>
<comment type="caution">
    <text evidence="4">The sequence shown here is derived from an EMBL/GenBank/DDBJ whole genome shotgun (WGS) entry which is preliminary data.</text>
</comment>
<protein>
    <submittedName>
        <fullName evidence="4">Sulfurtransferase</fullName>
    </submittedName>
</protein>